<gene>
    <name evidence="1" type="ORF">GGX14DRAFT_431977</name>
</gene>
<proteinExistence type="predicted"/>
<name>A0AAD6VV80_9AGAR</name>
<dbReference type="AlphaFoldDB" id="A0AAD6VV80"/>
<dbReference type="InterPro" id="IPR011009">
    <property type="entry name" value="Kinase-like_dom_sf"/>
</dbReference>
<dbReference type="Proteomes" id="UP001219525">
    <property type="component" value="Unassembled WGS sequence"/>
</dbReference>
<evidence type="ECO:0008006" key="3">
    <source>
        <dbReference type="Google" id="ProtNLM"/>
    </source>
</evidence>
<sequence length="480" mass="54828">MKDVPSSVTESFRRSYHGDVADATIRKWRNKIVSQLPELFELSSVLEKPLPEDQKIPIPDLDMLVTGSGPDDCTKDDARLLFRGGGGFSRLIPLYYTIVSSTPEANTEAGYHHFWDSNIRDLLLILLPQGRTSRNSSHGTQTAAFRPDFVFLYQNICPFRGEEKPPLSLDNPKVELSDKLFELWPYPEAPYVLGYHAKGPILTLAAIGPTESGQTVVTDLATYNLRRRKDRIKHMVALINMAPLLRHLADLVPAVDAEFTEIERSTCVVEILGPVVLKTFTGSLDIRQTRMDHLDKIYIILGQKSVPHTDKLLHFIPDEHKVILHPRGDARGPKTEDELLDAVICVLEMLEVLHKPPTFIHRDLRWPNIMRSLKDRRDWFVIDWTENKRNFDPRTHCPRLYLENHGTEVDLWSVGELVLTSKVYLISSWLTRFGCSLKETPVTAAEALREIQNLRDRHRLQNSGEVVQAPRSPQLGRSFW</sequence>
<dbReference type="Gene3D" id="1.10.510.10">
    <property type="entry name" value="Transferase(Phosphotransferase) domain 1"/>
    <property type="match status" value="1"/>
</dbReference>
<organism evidence="1 2">
    <name type="scientific">Mycena pura</name>
    <dbReference type="NCBI Taxonomy" id="153505"/>
    <lineage>
        <taxon>Eukaryota</taxon>
        <taxon>Fungi</taxon>
        <taxon>Dikarya</taxon>
        <taxon>Basidiomycota</taxon>
        <taxon>Agaricomycotina</taxon>
        <taxon>Agaricomycetes</taxon>
        <taxon>Agaricomycetidae</taxon>
        <taxon>Agaricales</taxon>
        <taxon>Marasmiineae</taxon>
        <taxon>Mycenaceae</taxon>
        <taxon>Mycena</taxon>
    </lineage>
</organism>
<comment type="caution">
    <text evidence="1">The sequence shown here is derived from an EMBL/GenBank/DDBJ whole genome shotgun (WGS) entry which is preliminary data.</text>
</comment>
<evidence type="ECO:0000313" key="2">
    <source>
        <dbReference type="Proteomes" id="UP001219525"/>
    </source>
</evidence>
<dbReference type="EMBL" id="JARJCW010000009">
    <property type="protein sequence ID" value="KAJ7220758.1"/>
    <property type="molecule type" value="Genomic_DNA"/>
</dbReference>
<reference evidence="1" key="1">
    <citation type="submission" date="2023-03" db="EMBL/GenBank/DDBJ databases">
        <title>Massive genome expansion in bonnet fungi (Mycena s.s.) driven by repeated elements and novel gene families across ecological guilds.</title>
        <authorList>
            <consortium name="Lawrence Berkeley National Laboratory"/>
            <person name="Harder C.B."/>
            <person name="Miyauchi S."/>
            <person name="Viragh M."/>
            <person name="Kuo A."/>
            <person name="Thoen E."/>
            <person name="Andreopoulos B."/>
            <person name="Lu D."/>
            <person name="Skrede I."/>
            <person name="Drula E."/>
            <person name="Henrissat B."/>
            <person name="Morin E."/>
            <person name="Kohler A."/>
            <person name="Barry K."/>
            <person name="LaButti K."/>
            <person name="Morin E."/>
            <person name="Salamov A."/>
            <person name="Lipzen A."/>
            <person name="Mereny Z."/>
            <person name="Hegedus B."/>
            <person name="Baldrian P."/>
            <person name="Stursova M."/>
            <person name="Weitz H."/>
            <person name="Taylor A."/>
            <person name="Grigoriev I.V."/>
            <person name="Nagy L.G."/>
            <person name="Martin F."/>
            <person name="Kauserud H."/>
        </authorList>
    </citation>
    <scope>NUCLEOTIDE SEQUENCE</scope>
    <source>
        <strain evidence="1">9144</strain>
    </source>
</reference>
<keyword evidence="2" id="KW-1185">Reference proteome</keyword>
<dbReference type="SUPFAM" id="SSF56112">
    <property type="entry name" value="Protein kinase-like (PK-like)"/>
    <property type="match status" value="1"/>
</dbReference>
<evidence type="ECO:0000313" key="1">
    <source>
        <dbReference type="EMBL" id="KAJ7220758.1"/>
    </source>
</evidence>
<protein>
    <recommendedName>
        <fullName evidence="3">Protein kinase domain-containing protein</fullName>
    </recommendedName>
</protein>
<accession>A0AAD6VV80</accession>